<reference evidence="1 2" key="1">
    <citation type="submission" date="2020-02" db="EMBL/GenBank/DDBJ databases">
        <title>Whole genome sequence of Haloferax alexandrinus pws1.</title>
        <authorList>
            <person name="Verma D.K."/>
            <person name="Gopal K."/>
            <person name="Prasad E.S."/>
        </authorList>
    </citation>
    <scope>NUCLEOTIDE SEQUENCE [LARGE SCALE GENOMIC DNA]</scope>
    <source>
        <strain evidence="2">wsp1</strain>
    </source>
</reference>
<proteinExistence type="predicted"/>
<accession>A0A6C0UYB2</accession>
<dbReference type="EMBL" id="CP048738">
    <property type="protein sequence ID" value="QIB80150.1"/>
    <property type="molecule type" value="Genomic_DNA"/>
</dbReference>
<dbReference type="Proteomes" id="UP000465667">
    <property type="component" value="Chromosome"/>
</dbReference>
<sequence length="219" mass="25679">MYLAKVLDTSATGFSHEKATLSVPEFLEMWDALEQNSAAILDEAEQIDARRAMRNENVDASMKFQTRRVNQIFAILTLPSPKEIDSRIERLADFWVNVECRGRARIYEKKIHRIKKSVYYETLQTFEWPNMDKDPDYIELARMKDRFINDDDADDNWVRQSVSDERIEKAVKDTRRELRDEWISALKDYGMAGTEIAKLSNVDLTSQRINQIARETEFS</sequence>
<evidence type="ECO:0000313" key="1">
    <source>
        <dbReference type="EMBL" id="QIB80150.1"/>
    </source>
</evidence>
<evidence type="ECO:0000313" key="2">
    <source>
        <dbReference type="Proteomes" id="UP000465667"/>
    </source>
</evidence>
<protein>
    <submittedName>
        <fullName evidence="1">Uncharacterized protein</fullName>
    </submittedName>
</protein>
<dbReference type="KEGG" id="hale:G3A49_15810"/>
<name>A0A6C0UYB2_HALVO</name>
<organism evidence="1 2">
    <name type="scientific">Haloferax volcanii</name>
    <name type="common">Halobacterium volcanii</name>
    <dbReference type="NCBI Taxonomy" id="2246"/>
    <lineage>
        <taxon>Archaea</taxon>
        <taxon>Methanobacteriati</taxon>
        <taxon>Methanobacteriota</taxon>
        <taxon>Stenosarchaea group</taxon>
        <taxon>Halobacteria</taxon>
        <taxon>Halobacteriales</taxon>
        <taxon>Haloferacaceae</taxon>
        <taxon>Haloferax</taxon>
    </lineage>
</organism>
<gene>
    <name evidence="1" type="ORF">G3A49_15810</name>
</gene>
<dbReference type="AlphaFoldDB" id="A0A6C0UYB2"/>